<gene>
    <name evidence="1 2" type="primary">gatC</name>
    <name evidence="2" type="ORF">AVCANL283_05955</name>
</gene>
<accession>A0ABS7WTL8</accession>
<proteinExistence type="inferred from homology"/>
<dbReference type="PANTHER" id="PTHR15004">
    <property type="entry name" value="GLUTAMYL-TRNA(GLN) AMIDOTRANSFERASE SUBUNIT C, MITOCHONDRIAL"/>
    <property type="match status" value="1"/>
</dbReference>
<keyword evidence="1" id="KW-0547">Nucleotide-binding</keyword>
<dbReference type="PANTHER" id="PTHR15004:SF0">
    <property type="entry name" value="GLUTAMYL-TRNA(GLN) AMIDOTRANSFERASE SUBUNIT C, MITOCHONDRIAL"/>
    <property type="match status" value="1"/>
</dbReference>
<comment type="catalytic activity">
    <reaction evidence="1">
        <text>L-glutamyl-tRNA(Gln) + L-glutamine + ATP + H2O = L-glutaminyl-tRNA(Gln) + L-glutamate + ADP + phosphate + H(+)</text>
        <dbReference type="Rhea" id="RHEA:17521"/>
        <dbReference type="Rhea" id="RHEA-COMP:9681"/>
        <dbReference type="Rhea" id="RHEA-COMP:9684"/>
        <dbReference type="ChEBI" id="CHEBI:15377"/>
        <dbReference type="ChEBI" id="CHEBI:15378"/>
        <dbReference type="ChEBI" id="CHEBI:29985"/>
        <dbReference type="ChEBI" id="CHEBI:30616"/>
        <dbReference type="ChEBI" id="CHEBI:43474"/>
        <dbReference type="ChEBI" id="CHEBI:58359"/>
        <dbReference type="ChEBI" id="CHEBI:78520"/>
        <dbReference type="ChEBI" id="CHEBI:78521"/>
        <dbReference type="ChEBI" id="CHEBI:456216"/>
    </reaction>
</comment>
<evidence type="ECO:0000256" key="1">
    <source>
        <dbReference type="HAMAP-Rule" id="MF_00122"/>
    </source>
</evidence>
<dbReference type="HAMAP" id="MF_00122">
    <property type="entry name" value="GatC"/>
    <property type="match status" value="1"/>
</dbReference>
<reference evidence="2 3" key="1">
    <citation type="submission" date="2020-07" db="EMBL/GenBank/DDBJ databases">
        <title>Transfer of Campylobacter canadensis to the novel genus Avispirillum gen. nov., that also includes two novel species recovered from migratory waterfowl: Avispirillum anseris sp. nov. and Avispirillum brantae sp. nov.</title>
        <authorList>
            <person name="Miller W.G."/>
            <person name="Chapman M.H."/>
            <person name="Yee E."/>
            <person name="Inglis G.D."/>
        </authorList>
    </citation>
    <scope>NUCLEOTIDE SEQUENCE [LARGE SCALE GENOMIC DNA]</scope>
    <source>
        <strain evidence="2 3">L283</strain>
    </source>
</reference>
<organism evidence="2 3">
    <name type="scientific">Campylobacter canadensis</name>
    <dbReference type="NCBI Taxonomy" id="449520"/>
    <lineage>
        <taxon>Bacteria</taxon>
        <taxon>Pseudomonadati</taxon>
        <taxon>Campylobacterota</taxon>
        <taxon>Epsilonproteobacteria</taxon>
        <taxon>Campylobacterales</taxon>
        <taxon>Campylobacteraceae</taxon>
        <taxon>Campylobacter</taxon>
    </lineage>
</organism>
<dbReference type="SUPFAM" id="SSF141000">
    <property type="entry name" value="Glu-tRNAGln amidotransferase C subunit"/>
    <property type="match status" value="1"/>
</dbReference>
<evidence type="ECO:0000313" key="3">
    <source>
        <dbReference type="Proteomes" id="UP000786183"/>
    </source>
</evidence>
<comment type="function">
    <text evidence="1">Allows the formation of correctly charged Asn-tRNA(Asn) or Gln-tRNA(Gln) through the transamidation of misacylated Asp-tRNA(Asn) or Glu-tRNA(Gln) in organisms which lack either or both of asparaginyl-tRNA or glutaminyl-tRNA synthetases. The reaction takes place in the presence of glutamine and ATP through an activated phospho-Asp-tRNA(Asn) or phospho-Glu-tRNA(Gln).</text>
</comment>
<keyword evidence="1" id="KW-0067">ATP-binding</keyword>
<dbReference type="RefSeq" id="WP_172234040.1">
    <property type="nucleotide sequence ID" value="NZ_CP035946.1"/>
</dbReference>
<comment type="subunit">
    <text evidence="1">Heterotrimer of A, B and C subunits.</text>
</comment>
<dbReference type="InterPro" id="IPR036113">
    <property type="entry name" value="Asp/Glu-ADT_sf_sub_c"/>
</dbReference>
<name>A0ABS7WTL8_9BACT</name>
<dbReference type="Gene3D" id="1.10.20.60">
    <property type="entry name" value="Glu-tRNAGln amidotransferase C subunit, N-terminal domain"/>
    <property type="match status" value="1"/>
</dbReference>
<dbReference type="Pfam" id="PF02686">
    <property type="entry name" value="GatC"/>
    <property type="match status" value="1"/>
</dbReference>
<comment type="catalytic activity">
    <reaction evidence="1">
        <text>L-aspartyl-tRNA(Asn) + L-glutamine + ATP + H2O = L-asparaginyl-tRNA(Asn) + L-glutamate + ADP + phosphate + 2 H(+)</text>
        <dbReference type="Rhea" id="RHEA:14513"/>
        <dbReference type="Rhea" id="RHEA-COMP:9674"/>
        <dbReference type="Rhea" id="RHEA-COMP:9677"/>
        <dbReference type="ChEBI" id="CHEBI:15377"/>
        <dbReference type="ChEBI" id="CHEBI:15378"/>
        <dbReference type="ChEBI" id="CHEBI:29985"/>
        <dbReference type="ChEBI" id="CHEBI:30616"/>
        <dbReference type="ChEBI" id="CHEBI:43474"/>
        <dbReference type="ChEBI" id="CHEBI:58359"/>
        <dbReference type="ChEBI" id="CHEBI:78515"/>
        <dbReference type="ChEBI" id="CHEBI:78516"/>
        <dbReference type="ChEBI" id="CHEBI:456216"/>
    </reaction>
</comment>
<dbReference type="InterPro" id="IPR003837">
    <property type="entry name" value="GatC"/>
</dbReference>
<dbReference type="Proteomes" id="UP000786183">
    <property type="component" value="Unassembled WGS sequence"/>
</dbReference>
<protein>
    <recommendedName>
        <fullName evidence="1">Aspartyl/glutamyl-tRNA(Asn/Gln) amidotransferase subunit C</fullName>
        <shortName evidence="1">Asp/Glu-ADT subunit C</shortName>
        <ecNumber evidence="1">6.3.5.-</ecNumber>
    </recommendedName>
</protein>
<dbReference type="EC" id="6.3.5.-" evidence="1"/>
<keyword evidence="1" id="KW-0648">Protein biosynthesis</keyword>
<keyword evidence="1" id="KW-0436">Ligase</keyword>
<sequence>MVDKILINRLEKLSALKLDDSQKDEMINDFNDILNFVEILNSVDTKSVNIENSSFTPLREDIAKNSNIISDVLNHAPSKEETFFKVPKIIE</sequence>
<evidence type="ECO:0000313" key="2">
    <source>
        <dbReference type="EMBL" id="MBZ7987642.1"/>
    </source>
</evidence>
<comment type="similarity">
    <text evidence="1">Belongs to the GatC family.</text>
</comment>
<dbReference type="EMBL" id="JACGBB010000012">
    <property type="protein sequence ID" value="MBZ7987642.1"/>
    <property type="molecule type" value="Genomic_DNA"/>
</dbReference>
<dbReference type="NCBIfam" id="TIGR00135">
    <property type="entry name" value="gatC"/>
    <property type="match status" value="1"/>
</dbReference>
<comment type="caution">
    <text evidence="2">The sequence shown here is derived from an EMBL/GenBank/DDBJ whole genome shotgun (WGS) entry which is preliminary data.</text>
</comment>
<keyword evidence="3" id="KW-1185">Reference proteome</keyword>